<evidence type="ECO:0000259" key="1">
    <source>
        <dbReference type="PROSITE" id="PS51384"/>
    </source>
</evidence>
<dbReference type="InterPro" id="IPR017938">
    <property type="entry name" value="Riboflavin_synthase-like_b-brl"/>
</dbReference>
<dbReference type="InterPro" id="IPR007037">
    <property type="entry name" value="SIP_rossman_dom"/>
</dbReference>
<dbReference type="InterPro" id="IPR017927">
    <property type="entry name" value="FAD-bd_FR_type"/>
</dbReference>
<proteinExistence type="predicted"/>
<accession>A0ABW5XIM0</accession>
<protein>
    <submittedName>
        <fullName evidence="2">Siderophore-interacting protein</fullName>
    </submittedName>
</protein>
<organism evidence="2 3">
    <name type="scientific">Populibacterium corticicola</name>
    <dbReference type="NCBI Taxonomy" id="1812826"/>
    <lineage>
        <taxon>Bacteria</taxon>
        <taxon>Bacillati</taxon>
        <taxon>Actinomycetota</taxon>
        <taxon>Actinomycetes</taxon>
        <taxon>Micrococcales</taxon>
        <taxon>Jonesiaceae</taxon>
        <taxon>Populibacterium</taxon>
    </lineage>
</organism>
<name>A0ABW5XIM0_9MICO</name>
<comment type="caution">
    <text evidence="2">The sequence shown here is derived from an EMBL/GenBank/DDBJ whole genome shotgun (WGS) entry which is preliminary data.</text>
</comment>
<dbReference type="PANTHER" id="PTHR30157">
    <property type="entry name" value="FERRIC REDUCTASE, NADPH-DEPENDENT"/>
    <property type="match status" value="1"/>
</dbReference>
<dbReference type="EMBL" id="JBHUOP010000004">
    <property type="protein sequence ID" value="MFD2840939.1"/>
    <property type="molecule type" value="Genomic_DNA"/>
</dbReference>
<dbReference type="Pfam" id="PF04954">
    <property type="entry name" value="SIP"/>
    <property type="match status" value="1"/>
</dbReference>
<gene>
    <name evidence="2" type="ORF">ACFSYH_10195</name>
</gene>
<keyword evidence="3" id="KW-1185">Reference proteome</keyword>
<dbReference type="InterPro" id="IPR039374">
    <property type="entry name" value="SIP_fam"/>
</dbReference>
<reference evidence="3" key="1">
    <citation type="journal article" date="2019" name="Int. J. Syst. Evol. Microbiol.">
        <title>The Global Catalogue of Microorganisms (GCM) 10K type strain sequencing project: providing services to taxonomists for standard genome sequencing and annotation.</title>
        <authorList>
            <consortium name="The Broad Institute Genomics Platform"/>
            <consortium name="The Broad Institute Genome Sequencing Center for Infectious Disease"/>
            <person name="Wu L."/>
            <person name="Ma J."/>
        </authorList>
    </citation>
    <scope>NUCLEOTIDE SEQUENCE [LARGE SCALE GENOMIC DNA]</scope>
    <source>
        <strain evidence="3">KCTC 33576</strain>
    </source>
</reference>
<dbReference type="SUPFAM" id="SSF63380">
    <property type="entry name" value="Riboflavin synthase domain-like"/>
    <property type="match status" value="1"/>
</dbReference>
<feature type="domain" description="FAD-binding FR-type" evidence="1">
    <location>
        <begin position="14"/>
        <end position="122"/>
    </location>
</feature>
<dbReference type="PANTHER" id="PTHR30157:SF0">
    <property type="entry name" value="NADPH-DEPENDENT FERRIC-CHELATE REDUCTASE"/>
    <property type="match status" value="1"/>
</dbReference>
<evidence type="ECO:0000313" key="2">
    <source>
        <dbReference type="EMBL" id="MFD2840939.1"/>
    </source>
</evidence>
<dbReference type="Pfam" id="PF08021">
    <property type="entry name" value="FAD_binding_9"/>
    <property type="match status" value="1"/>
</dbReference>
<sequence>MTSVDYSIPPVRHRIAITATVTKVRRLSPLMQRLTFKASEFVGQEAISCADTYMKIVLPDPTNSDEPVMRSYTVRSHDSVAGTVDIDFALHGQGGVAAPWAERAQVGDTAEFKGIGGGYNPSAQAPWHLLIGDDSALPAIAAAVEQLGEDSGKVVILIADSPEELLGDGDAFSPPEGSEVQVVSHTPAVIEAVRSAYASHEGVPHVFLHGEASMVREVRRVIRSDFAQDLKAMSVSGYWRAGASDERWREMKRDWSRGVEADEAKLAGVSTS</sequence>
<evidence type="ECO:0000313" key="3">
    <source>
        <dbReference type="Proteomes" id="UP001597391"/>
    </source>
</evidence>
<dbReference type="PROSITE" id="PS51384">
    <property type="entry name" value="FAD_FR"/>
    <property type="match status" value="1"/>
</dbReference>
<dbReference type="Proteomes" id="UP001597391">
    <property type="component" value="Unassembled WGS sequence"/>
</dbReference>
<dbReference type="InterPro" id="IPR013113">
    <property type="entry name" value="SIP_FAD-bd"/>
</dbReference>
<dbReference type="CDD" id="cd06193">
    <property type="entry name" value="siderophore_interacting"/>
    <property type="match status" value="1"/>
</dbReference>
<dbReference type="InterPro" id="IPR039261">
    <property type="entry name" value="FNR_nucleotide-bd"/>
</dbReference>
<dbReference type="Gene3D" id="2.40.30.10">
    <property type="entry name" value="Translation factors"/>
    <property type="match status" value="1"/>
</dbReference>
<dbReference type="Gene3D" id="3.40.50.80">
    <property type="entry name" value="Nucleotide-binding domain of ferredoxin-NADP reductase (FNR) module"/>
    <property type="match status" value="1"/>
</dbReference>